<feature type="compositionally biased region" description="Low complexity" evidence="1">
    <location>
        <begin position="19"/>
        <end position="32"/>
    </location>
</feature>
<evidence type="ECO:0000313" key="3">
    <source>
        <dbReference type="Proteomes" id="UP000565441"/>
    </source>
</evidence>
<dbReference type="EMBL" id="JAACJP010000003">
    <property type="protein sequence ID" value="KAF5385890.1"/>
    <property type="molecule type" value="Genomic_DNA"/>
</dbReference>
<feature type="compositionally biased region" description="Polar residues" evidence="1">
    <location>
        <begin position="42"/>
        <end position="55"/>
    </location>
</feature>
<name>A0A8H5HMS6_9AGAR</name>
<organism evidence="2 3">
    <name type="scientific">Tricholomella constricta</name>
    <dbReference type="NCBI Taxonomy" id="117010"/>
    <lineage>
        <taxon>Eukaryota</taxon>
        <taxon>Fungi</taxon>
        <taxon>Dikarya</taxon>
        <taxon>Basidiomycota</taxon>
        <taxon>Agaricomycotina</taxon>
        <taxon>Agaricomycetes</taxon>
        <taxon>Agaricomycetidae</taxon>
        <taxon>Agaricales</taxon>
        <taxon>Tricholomatineae</taxon>
        <taxon>Lyophyllaceae</taxon>
        <taxon>Tricholomella</taxon>
    </lineage>
</organism>
<reference evidence="2 3" key="1">
    <citation type="journal article" date="2020" name="ISME J.">
        <title>Uncovering the hidden diversity of litter-decomposition mechanisms in mushroom-forming fungi.</title>
        <authorList>
            <person name="Floudas D."/>
            <person name="Bentzer J."/>
            <person name="Ahren D."/>
            <person name="Johansson T."/>
            <person name="Persson P."/>
            <person name="Tunlid A."/>
        </authorList>
    </citation>
    <scope>NUCLEOTIDE SEQUENCE [LARGE SCALE GENOMIC DNA]</scope>
    <source>
        <strain evidence="2 3">CBS 661.87</strain>
    </source>
</reference>
<sequence>MNGRLAYSSHLQWIPSPPSLNSSPSTLLPPSTRRTEAAAQAPTASFSPKKTSLPTRKTEAVAQAPTASLLEMLARATLRSSGSYPLS</sequence>
<keyword evidence="3" id="KW-1185">Reference proteome</keyword>
<evidence type="ECO:0000313" key="2">
    <source>
        <dbReference type="EMBL" id="KAF5385890.1"/>
    </source>
</evidence>
<comment type="caution">
    <text evidence="2">The sequence shown here is derived from an EMBL/GenBank/DDBJ whole genome shotgun (WGS) entry which is preliminary data.</text>
</comment>
<dbReference type="Proteomes" id="UP000565441">
    <property type="component" value="Unassembled WGS sequence"/>
</dbReference>
<accession>A0A8H5HMS6</accession>
<feature type="region of interest" description="Disordered" evidence="1">
    <location>
        <begin position="13"/>
        <end position="60"/>
    </location>
</feature>
<protein>
    <submittedName>
        <fullName evidence="2">Uncharacterized protein</fullName>
    </submittedName>
</protein>
<gene>
    <name evidence="2" type="ORF">D9615_002582</name>
</gene>
<evidence type="ECO:0000256" key="1">
    <source>
        <dbReference type="SAM" id="MobiDB-lite"/>
    </source>
</evidence>
<dbReference type="AlphaFoldDB" id="A0A8H5HMS6"/>
<proteinExistence type="predicted"/>